<dbReference type="EMBL" id="CGBR01000005">
    <property type="protein sequence ID" value="CFQ57523.1"/>
    <property type="molecule type" value="Genomic_DNA"/>
</dbReference>
<evidence type="ECO:0000313" key="2">
    <source>
        <dbReference type="Proteomes" id="UP000048841"/>
    </source>
</evidence>
<sequence>MNAKEFNKKYPVGSGFIYQPNKILRGGKVVRTVAAAGDFNQGVIVEISLEPWFANIKALTPAG</sequence>
<protein>
    <submittedName>
        <fullName evidence="1">Uncharacterized protein</fullName>
    </submittedName>
</protein>
<organism evidence="1 2">
    <name type="scientific">Yersinia enterocolitica</name>
    <dbReference type="NCBI Taxonomy" id="630"/>
    <lineage>
        <taxon>Bacteria</taxon>
        <taxon>Pseudomonadati</taxon>
        <taxon>Pseudomonadota</taxon>
        <taxon>Gammaproteobacteria</taxon>
        <taxon>Enterobacterales</taxon>
        <taxon>Yersiniaceae</taxon>
        <taxon>Yersinia</taxon>
    </lineage>
</organism>
<gene>
    <name evidence="1" type="ORF">ERS137941_01174</name>
</gene>
<name>A0A0H5G280_YEREN</name>
<reference evidence="1 2" key="1">
    <citation type="submission" date="2015-03" db="EMBL/GenBank/DDBJ databases">
        <authorList>
            <person name="Murphy D."/>
        </authorList>
    </citation>
    <scope>NUCLEOTIDE SEQUENCE [LARGE SCALE GENOMIC DNA]</scope>
    <source>
        <strain evidence="1 2">IP26249</strain>
    </source>
</reference>
<accession>A0A0H5G280</accession>
<dbReference type="RefSeq" id="WP_038892524.1">
    <property type="nucleotide sequence ID" value="NZ_CGBR01000005.1"/>
</dbReference>
<dbReference type="Proteomes" id="UP000048841">
    <property type="component" value="Unassembled WGS sequence"/>
</dbReference>
<dbReference type="AlphaFoldDB" id="A0A0H5G280"/>
<proteinExistence type="predicted"/>
<evidence type="ECO:0000313" key="1">
    <source>
        <dbReference type="EMBL" id="CFQ57523.1"/>
    </source>
</evidence>